<name>A0A9P7AT05_9AGAM</name>
<sequence>MQIIVPWPPLAHLSHCREHLIVFTHPLPLLMGGSQQSCSTVVRCLLILLLPPRHLMTNRSTLLHDYSPPTGDLLSSPPLCSTAAVRSACTANQQKYYIPRALTRSTKTRNESTSLYGEFIATQEIGDICVNVFTFGANTASAEDGIYLLNTRMTIGPIVDDEGNPAHSLLTMYCDLVFLLIRTPAQLRIMFSQIVLEGYATMSLWIEFWEMLSIDHIQRLGHETNGHEFSLQIIDDLFSHSARHLRSLQ</sequence>
<evidence type="ECO:0000313" key="1">
    <source>
        <dbReference type="EMBL" id="KAG1794458.1"/>
    </source>
</evidence>
<comment type="caution">
    <text evidence="1">The sequence shown here is derived from an EMBL/GenBank/DDBJ whole genome shotgun (WGS) entry which is preliminary data.</text>
</comment>
<proteinExistence type="predicted"/>
<accession>A0A9P7AT05</accession>
<protein>
    <submittedName>
        <fullName evidence="1">Uncharacterized protein</fullName>
    </submittedName>
</protein>
<gene>
    <name evidence="1" type="ORF">HD556DRAFT_436222</name>
</gene>
<evidence type="ECO:0000313" key="2">
    <source>
        <dbReference type="Proteomes" id="UP000719766"/>
    </source>
</evidence>
<dbReference type="AlphaFoldDB" id="A0A9P7AT05"/>
<dbReference type="Proteomes" id="UP000719766">
    <property type="component" value="Unassembled WGS sequence"/>
</dbReference>
<organism evidence="1 2">
    <name type="scientific">Suillus plorans</name>
    <dbReference type="NCBI Taxonomy" id="116603"/>
    <lineage>
        <taxon>Eukaryota</taxon>
        <taxon>Fungi</taxon>
        <taxon>Dikarya</taxon>
        <taxon>Basidiomycota</taxon>
        <taxon>Agaricomycotina</taxon>
        <taxon>Agaricomycetes</taxon>
        <taxon>Agaricomycetidae</taxon>
        <taxon>Boletales</taxon>
        <taxon>Suillineae</taxon>
        <taxon>Suillaceae</taxon>
        <taxon>Suillus</taxon>
    </lineage>
</organism>
<dbReference type="OrthoDB" id="2680935at2759"/>
<reference evidence="1" key="1">
    <citation type="journal article" date="2020" name="New Phytol.">
        <title>Comparative genomics reveals dynamic genome evolution in host specialist ectomycorrhizal fungi.</title>
        <authorList>
            <person name="Lofgren L.A."/>
            <person name="Nguyen N.H."/>
            <person name="Vilgalys R."/>
            <person name="Ruytinx J."/>
            <person name="Liao H.L."/>
            <person name="Branco S."/>
            <person name="Kuo A."/>
            <person name="LaButti K."/>
            <person name="Lipzen A."/>
            <person name="Andreopoulos W."/>
            <person name="Pangilinan J."/>
            <person name="Riley R."/>
            <person name="Hundley H."/>
            <person name="Na H."/>
            <person name="Barry K."/>
            <person name="Grigoriev I.V."/>
            <person name="Stajich J.E."/>
            <person name="Kennedy P.G."/>
        </authorList>
    </citation>
    <scope>NUCLEOTIDE SEQUENCE</scope>
    <source>
        <strain evidence="1">S12</strain>
    </source>
</reference>
<dbReference type="EMBL" id="JABBWE010000026">
    <property type="protein sequence ID" value="KAG1794458.1"/>
    <property type="molecule type" value="Genomic_DNA"/>
</dbReference>
<keyword evidence="2" id="KW-1185">Reference proteome</keyword>
<dbReference type="GeneID" id="64604353"/>
<dbReference type="RefSeq" id="XP_041160625.1">
    <property type="nucleotide sequence ID" value="XM_041310589.1"/>
</dbReference>